<reference evidence="2 3" key="1">
    <citation type="submission" date="2019-05" db="EMBL/GenBank/DDBJ databases">
        <title>Mikania micrantha, genome provides insights into the molecular mechanism of rapid growth.</title>
        <authorList>
            <person name="Liu B."/>
        </authorList>
    </citation>
    <scope>NUCLEOTIDE SEQUENCE [LARGE SCALE GENOMIC DNA]</scope>
    <source>
        <strain evidence="2">NLD-2019</strain>
        <tissue evidence="2">Leaf</tissue>
    </source>
</reference>
<name>A0A5N6N4A5_9ASTR</name>
<organism evidence="2 3">
    <name type="scientific">Mikania micrantha</name>
    <name type="common">bitter vine</name>
    <dbReference type="NCBI Taxonomy" id="192012"/>
    <lineage>
        <taxon>Eukaryota</taxon>
        <taxon>Viridiplantae</taxon>
        <taxon>Streptophyta</taxon>
        <taxon>Embryophyta</taxon>
        <taxon>Tracheophyta</taxon>
        <taxon>Spermatophyta</taxon>
        <taxon>Magnoliopsida</taxon>
        <taxon>eudicotyledons</taxon>
        <taxon>Gunneridae</taxon>
        <taxon>Pentapetalae</taxon>
        <taxon>asterids</taxon>
        <taxon>campanulids</taxon>
        <taxon>Asterales</taxon>
        <taxon>Asteraceae</taxon>
        <taxon>Asteroideae</taxon>
        <taxon>Heliantheae alliance</taxon>
        <taxon>Eupatorieae</taxon>
        <taxon>Mikania</taxon>
    </lineage>
</organism>
<feature type="compositionally biased region" description="Polar residues" evidence="1">
    <location>
        <begin position="112"/>
        <end position="132"/>
    </location>
</feature>
<dbReference type="Proteomes" id="UP000326396">
    <property type="component" value="Linkage Group LG3"/>
</dbReference>
<proteinExistence type="predicted"/>
<evidence type="ECO:0000256" key="1">
    <source>
        <dbReference type="SAM" id="MobiDB-lite"/>
    </source>
</evidence>
<feature type="region of interest" description="Disordered" evidence="1">
    <location>
        <begin position="1"/>
        <end position="50"/>
    </location>
</feature>
<sequence length="149" mass="16687">MKEERAAKEHEERVAKAAPTNQEKNSEGFVIVKNRKNGNTGKTVSFQPKNTTFKQAGDTEIRGAVNYERADKQGTSSNPRIQRKMGEMFQNGKNKQVGKTGSKLNHQENSARKGNQPINPSKVNGKTANKSIRQPKVSLKNQFEIFEKT</sequence>
<feature type="compositionally biased region" description="Basic and acidic residues" evidence="1">
    <location>
        <begin position="1"/>
        <end position="15"/>
    </location>
</feature>
<evidence type="ECO:0000313" key="3">
    <source>
        <dbReference type="Proteomes" id="UP000326396"/>
    </source>
</evidence>
<dbReference type="AlphaFoldDB" id="A0A5N6N4A5"/>
<accession>A0A5N6N4A5</accession>
<feature type="compositionally biased region" description="Polar residues" evidence="1">
    <location>
        <begin position="37"/>
        <end position="50"/>
    </location>
</feature>
<protein>
    <submittedName>
        <fullName evidence="2">Uncharacterized protein</fullName>
    </submittedName>
</protein>
<dbReference type="EMBL" id="SZYD01000013">
    <property type="protein sequence ID" value="KAD4384663.1"/>
    <property type="molecule type" value="Genomic_DNA"/>
</dbReference>
<feature type="region of interest" description="Disordered" evidence="1">
    <location>
        <begin position="87"/>
        <end position="149"/>
    </location>
</feature>
<comment type="caution">
    <text evidence="2">The sequence shown here is derived from an EMBL/GenBank/DDBJ whole genome shotgun (WGS) entry which is preliminary data.</text>
</comment>
<feature type="compositionally biased region" description="Polar residues" evidence="1">
    <location>
        <begin position="91"/>
        <end position="104"/>
    </location>
</feature>
<evidence type="ECO:0000313" key="2">
    <source>
        <dbReference type="EMBL" id="KAD4384663.1"/>
    </source>
</evidence>
<keyword evidence="3" id="KW-1185">Reference proteome</keyword>
<gene>
    <name evidence="2" type="ORF">E3N88_24831</name>
</gene>